<keyword evidence="2" id="KW-0732">Signal</keyword>
<evidence type="ECO:0000313" key="3">
    <source>
        <dbReference type="EMBL" id="SDB37786.1"/>
    </source>
</evidence>
<dbReference type="EMBL" id="FMXN01000007">
    <property type="protein sequence ID" value="SDB37786.1"/>
    <property type="molecule type" value="Genomic_DNA"/>
</dbReference>
<proteinExistence type="predicted"/>
<sequence>MKLQALYKITAVAAALVLAGCGGDINVSPTVNDNSTINNPPPTGGGGDGGGNGGTPNENLCAVHNGIQGAFDGRDCEYNLEFASRSVEVTEDLTFVELPNGGVHVFDGALLIGKDCDTTTSCTIDENGPVVTVEPGATLAFTSGEAIVRVARGAKLNAIGTFDKPITFTSANAFTRFDVVGDGPRFADWGGIIVNGQGITNQCTDAQRDANTCNVPSEGIVSYYGGNDNSDDSGSMKYVKIWYAGSGPRAGGDGDDLNSLTLNAVGGGSSYEFIHVHQGYDDGIEFFGGAANIKHIVVTDTQDDSIDIDSGWQGNAQFIYVKHGTVNIDGVDVYMGNGGFESDGESNAGPDYSQAPASRPTIANVTVVTTDGLSTRDNDPSTAMKFDDNFQGQLYNFLLVKEDVSTNDTRCILFTGDGEKGVVDGDLNFYNSVMACVAENEFNSNQLFADGTSRQEWFDNDGLNIRVGGNASVFAADGFATDMNSSDISIAANDLSELDASFFDSVDYIGAVSSTDTDSEWYQWVQAALAVAEQD</sequence>
<dbReference type="Proteomes" id="UP000199626">
    <property type="component" value="Unassembled WGS sequence"/>
</dbReference>
<feature type="compositionally biased region" description="Gly residues" evidence="1">
    <location>
        <begin position="44"/>
        <end position="54"/>
    </location>
</feature>
<dbReference type="PANTHER" id="PTHR41339:SF1">
    <property type="entry name" value="SECRETED PROTEIN"/>
    <property type="match status" value="1"/>
</dbReference>
<keyword evidence="4" id="KW-1185">Reference proteome</keyword>
<organism evidence="3 4">
    <name type="scientific">Pseudidiomarina indica</name>
    <dbReference type="NCBI Taxonomy" id="1159017"/>
    <lineage>
        <taxon>Bacteria</taxon>
        <taxon>Pseudomonadati</taxon>
        <taxon>Pseudomonadota</taxon>
        <taxon>Gammaproteobacteria</taxon>
        <taxon>Alteromonadales</taxon>
        <taxon>Idiomarinaceae</taxon>
        <taxon>Pseudidiomarina</taxon>
    </lineage>
</organism>
<dbReference type="RefSeq" id="WP_092593199.1">
    <property type="nucleotide sequence ID" value="NZ_FMXN01000007.1"/>
</dbReference>
<name>A0A1G6CY31_9GAMM</name>
<accession>A0A1G6CY31</accession>
<feature type="chain" id="PRO_5011477624" evidence="2">
    <location>
        <begin position="20"/>
        <end position="535"/>
    </location>
</feature>
<dbReference type="PANTHER" id="PTHR41339">
    <property type="entry name" value="LIPL48"/>
    <property type="match status" value="1"/>
</dbReference>
<feature type="signal peptide" evidence="2">
    <location>
        <begin position="1"/>
        <end position="19"/>
    </location>
</feature>
<reference evidence="4" key="1">
    <citation type="submission" date="2016-10" db="EMBL/GenBank/DDBJ databases">
        <authorList>
            <person name="Varghese N."/>
            <person name="Submissions S."/>
        </authorList>
    </citation>
    <scope>NUCLEOTIDE SEQUENCE [LARGE SCALE GENOMIC DNA]</scope>
    <source>
        <strain evidence="4">CGMCC 1.10824</strain>
    </source>
</reference>
<gene>
    <name evidence="3" type="ORF">SAMN02927930_01452</name>
</gene>
<evidence type="ECO:0000313" key="4">
    <source>
        <dbReference type="Proteomes" id="UP000199626"/>
    </source>
</evidence>
<dbReference type="OrthoDB" id="237393at2"/>
<feature type="region of interest" description="Disordered" evidence="1">
    <location>
        <begin position="32"/>
        <end position="57"/>
    </location>
</feature>
<evidence type="ECO:0000256" key="2">
    <source>
        <dbReference type="SAM" id="SignalP"/>
    </source>
</evidence>
<dbReference type="AlphaFoldDB" id="A0A1G6CY31"/>
<dbReference type="PROSITE" id="PS51257">
    <property type="entry name" value="PROKAR_LIPOPROTEIN"/>
    <property type="match status" value="1"/>
</dbReference>
<evidence type="ECO:0000256" key="1">
    <source>
        <dbReference type="SAM" id="MobiDB-lite"/>
    </source>
</evidence>
<dbReference type="STRING" id="1159017.SAMN02927930_01452"/>
<protein>
    <submittedName>
        <fullName evidence="3">Uncharacterized protein</fullName>
    </submittedName>
</protein>